<evidence type="ECO:0000256" key="7">
    <source>
        <dbReference type="ARBA" id="ARBA00022801"/>
    </source>
</evidence>
<dbReference type="PROSITE" id="PS00674">
    <property type="entry name" value="AAA"/>
    <property type="match status" value="1"/>
</dbReference>
<feature type="binding site" evidence="14">
    <location>
        <position position="431"/>
    </location>
    <ligand>
        <name>Zn(2+)</name>
        <dbReference type="ChEBI" id="CHEBI:29105"/>
        <note>catalytic</note>
    </ligand>
</feature>
<evidence type="ECO:0000256" key="2">
    <source>
        <dbReference type="ARBA" id="ARBA00010044"/>
    </source>
</evidence>
<feature type="compositionally biased region" description="Low complexity" evidence="16">
    <location>
        <begin position="710"/>
        <end position="727"/>
    </location>
</feature>
<dbReference type="GO" id="GO:0005524">
    <property type="term" value="F:ATP binding"/>
    <property type="evidence" value="ECO:0007669"/>
    <property type="project" value="UniProtKB-UniRule"/>
</dbReference>
<feature type="transmembrane region" description="Helical" evidence="14">
    <location>
        <begin position="110"/>
        <end position="133"/>
    </location>
</feature>
<dbReference type="InterPro" id="IPR037219">
    <property type="entry name" value="Peptidase_M41-like"/>
</dbReference>
<keyword evidence="3 14" id="KW-0645">Protease</keyword>
<dbReference type="FunFam" id="3.40.50.300:FF:000001">
    <property type="entry name" value="ATP-dependent zinc metalloprotease FtsH"/>
    <property type="match status" value="1"/>
</dbReference>
<dbReference type="InterPro" id="IPR011546">
    <property type="entry name" value="Pept_M41_FtsH_extracell"/>
</dbReference>
<dbReference type="Gene3D" id="1.20.58.760">
    <property type="entry name" value="Peptidase M41"/>
    <property type="match status" value="1"/>
</dbReference>
<dbReference type="EMBL" id="PGWX01000222">
    <property type="protein sequence ID" value="PPJ76502.1"/>
    <property type="molecule type" value="Genomic_DNA"/>
</dbReference>
<feature type="binding site" evidence="14">
    <location>
        <position position="427"/>
    </location>
    <ligand>
        <name>Zn(2+)</name>
        <dbReference type="ChEBI" id="CHEBI:29105"/>
        <note>catalytic</note>
    </ligand>
</feature>
<feature type="transmembrane region" description="Helical" evidence="14">
    <location>
        <begin position="7"/>
        <end position="25"/>
    </location>
</feature>
<dbReference type="GO" id="GO:0005886">
    <property type="term" value="C:plasma membrane"/>
    <property type="evidence" value="ECO:0007669"/>
    <property type="project" value="UniProtKB-SubCell"/>
</dbReference>
<dbReference type="RefSeq" id="WP_011276751.1">
    <property type="nucleotide sequence ID" value="NZ_BKAY01000022.1"/>
</dbReference>
<keyword evidence="5 14" id="KW-0479">Metal-binding</keyword>
<evidence type="ECO:0000256" key="12">
    <source>
        <dbReference type="ARBA" id="ARBA00023136"/>
    </source>
</evidence>
<evidence type="ECO:0000313" key="18">
    <source>
        <dbReference type="EMBL" id="MDT4287140.1"/>
    </source>
</evidence>
<keyword evidence="8 14" id="KW-0862">Zinc</keyword>
<evidence type="ECO:0000313" key="19">
    <source>
        <dbReference type="EMBL" id="PPJ76502.1"/>
    </source>
</evidence>
<evidence type="ECO:0000259" key="17">
    <source>
        <dbReference type="SMART" id="SM00382"/>
    </source>
</evidence>
<evidence type="ECO:0000256" key="10">
    <source>
        <dbReference type="ARBA" id="ARBA00022989"/>
    </source>
</evidence>
<dbReference type="InterPro" id="IPR005936">
    <property type="entry name" value="FtsH"/>
</dbReference>
<dbReference type="STRING" id="1283.ShL2_02285"/>
<dbReference type="Gene3D" id="1.10.8.60">
    <property type="match status" value="1"/>
</dbReference>
<feature type="binding site" evidence="14">
    <location>
        <position position="503"/>
    </location>
    <ligand>
        <name>Zn(2+)</name>
        <dbReference type="ChEBI" id="CHEBI:29105"/>
        <note>catalytic</note>
    </ligand>
</feature>
<protein>
    <recommendedName>
        <fullName evidence="14">ATP-dependent zinc metalloprotease FtsH</fullName>
        <ecNumber evidence="14">3.4.24.-</ecNumber>
    </recommendedName>
</protein>
<evidence type="ECO:0000256" key="6">
    <source>
        <dbReference type="ARBA" id="ARBA00022741"/>
    </source>
</evidence>
<feature type="region of interest" description="Disordered" evidence="16">
    <location>
        <begin position="645"/>
        <end position="727"/>
    </location>
</feature>
<reference evidence="19 20" key="1">
    <citation type="submission" date="2017-11" db="EMBL/GenBank/DDBJ databases">
        <authorList>
            <person name="Founou R.C."/>
            <person name="Founou L."/>
            <person name="Allam M."/>
            <person name="Ismail A."/>
            <person name="Essack S.Y."/>
        </authorList>
    </citation>
    <scope>NUCLEOTIDE SEQUENCE [LARGE SCALE GENOMIC DNA]</scope>
    <source>
        <strain evidence="19 20">G811N2B1</strain>
    </source>
</reference>
<organism evidence="19 20">
    <name type="scientific">Staphylococcus haemolyticus</name>
    <dbReference type="NCBI Taxonomy" id="1283"/>
    <lineage>
        <taxon>Bacteria</taxon>
        <taxon>Bacillati</taxon>
        <taxon>Bacillota</taxon>
        <taxon>Bacilli</taxon>
        <taxon>Bacillales</taxon>
        <taxon>Staphylococcaceae</taxon>
        <taxon>Staphylococcus</taxon>
    </lineage>
</organism>
<feature type="compositionally biased region" description="Basic and acidic residues" evidence="16">
    <location>
        <begin position="645"/>
        <end position="684"/>
    </location>
</feature>
<proteinExistence type="inferred from homology"/>
<comment type="subunit">
    <text evidence="14">Homohexamer.</text>
</comment>
<dbReference type="FunFam" id="1.20.58.760:FF:000001">
    <property type="entry name" value="ATP-dependent zinc metalloprotease FtsH"/>
    <property type="match status" value="1"/>
</dbReference>
<comment type="similarity">
    <text evidence="13 14">In the central section; belongs to the AAA ATPase family.</text>
</comment>
<feature type="binding site" evidence="14">
    <location>
        <begin position="205"/>
        <end position="212"/>
    </location>
    <ligand>
        <name>ATP</name>
        <dbReference type="ChEBI" id="CHEBI:30616"/>
    </ligand>
</feature>
<dbReference type="SUPFAM" id="SSF140990">
    <property type="entry name" value="FtsH protease domain-like"/>
    <property type="match status" value="1"/>
</dbReference>
<dbReference type="KEGG" id="shh:ShL2_02285"/>
<evidence type="ECO:0000256" key="15">
    <source>
        <dbReference type="RuleBase" id="RU003651"/>
    </source>
</evidence>
<dbReference type="FunFam" id="1.10.8.60:FF:000001">
    <property type="entry name" value="ATP-dependent zinc metalloprotease FtsH"/>
    <property type="match status" value="1"/>
</dbReference>
<dbReference type="InterPro" id="IPR003960">
    <property type="entry name" value="ATPase_AAA_CS"/>
</dbReference>
<dbReference type="GO" id="GO:0008270">
    <property type="term" value="F:zinc ion binding"/>
    <property type="evidence" value="ECO:0007669"/>
    <property type="project" value="UniProtKB-UniRule"/>
</dbReference>
<dbReference type="Proteomes" id="UP000238153">
    <property type="component" value="Unassembled WGS sequence"/>
</dbReference>
<dbReference type="GeneID" id="93781729"/>
<keyword evidence="12 14" id="KW-0472">Membrane</keyword>
<evidence type="ECO:0000256" key="3">
    <source>
        <dbReference type="ARBA" id="ARBA00022670"/>
    </source>
</evidence>
<evidence type="ECO:0000256" key="16">
    <source>
        <dbReference type="SAM" id="MobiDB-lite"/>
    </source>
</evidence>
<dbReference type="SUPFAM" id="SSF52540">
    <property type="entry name" value="P-loop containing nucleoside triphosphate hydrolases"/>
    <property type="match status" value="1"/>
</dbReference>
<evidence type="ECO:0000256" key="1">
    <source>
        <dbReference type="ARBA" id="ARBA00004370"/>
    </source>
</evidence>
<keyword evidence="10 14" id="KW-1133">Transmembrane helix</keyword>
<keyword evidence="6 14" id="KW-0547">Nucleotide-binding</keyword>
<dbReference type="PANTHER" id="PTHR23076">
    <property type="entry name" value="METALLOPROTEASE M41 FTSH"/>
    <property type="match status" value="1"/>
</dbReference>
<dbReference type="PANTHER" id="PTHR23076:SF113">
    <property type="entry name" value="ATP-DEPENDENT ZINC METALLOPROTEASE FTSH 1, CHLOROPLASTIC-RELATED"/>
    <property type="match status" value="1"/>
</dbReference>
<feature type="compositionally biased region" description="Basic and acidic residues" evidence="16">
    <location>
        <begin position="691"/>
        <end position="706"/>
    </location>
</feature>
<gene>
    <name evidence="14 18" type="primary">ftsH</name>
    <name evidence="19" type="ORF">CV019_03280</name>
    <name evidence="18" type="ORF">RO950_08970</name>
</gene>
<comment type="similarity">
    <text evidence="2 14">In the C-terminal section; belongs to the peptidase M41 family.</text>
</comment>
<feature type="domain" description="AAA+ ATPase" evidence="17">
    <location>
        <begin position="197"/>
        <end position="336"/>
    </location>
</feature>
<dbReference type="SMR" id="A0A2A1K804"/>
<dbReference type="CDD" id="cd19501">
    <property type="entry name" value="RecA-like_FtsH"/>
    <property type="match status" value="1"/>
</dbReference>
<sequence length="727" mass="81219">MQKAFRNVLVIAIIGVIIFGVFSYINGNGNTPKQLSYSQFVEKLDKGDLKTLEIQPEQNVYLVSGKTKNDEDYSSTILYNNEKDLQKITNEAKSQKGLDFKVKEEEKQSVFVSMLTTLIPVLIIAFLFIFFLSQAQGGGGGGRMMNFGKSKAKMYDNQKRRVRFSDVAGADEEKQELIEIVDFLKDNKKFKQMGSRIPKGVLLVGPPGTGKTLLARAVAGEAGAPFFSISGSDFVEMFVGVGASRVRDLFENAKKNAPCIIFIDEIDAVGRQRGAGVGGGHDEREQTLNQLLVEMDGFGENEGIIMIAATNRPDILDPALLRPGRFDRQIQVGRPDVKGREAILHVHSKNKPLDETVDLKAISQRTPGFSGADLENLLNEASLIAAREGKNKIDMRDIEEATDRVIAGPAKKSRVISDKERNIVAHHEAGHTVIGMVLDEAEVVHKVTIVPRGQAGGYAMMLPKQDRFLMTEPELLDKICGLLGGRVSEDINFHEVSTGASNDFERATQIARSMVTEYGMSKKLGPLQFSSSGGGQVFLGKDMQGEPNYSGQIAYEIDKEVQRIIKEQYERCKQILLDHEKELKLIAKTLLTEETLVAEQIRSLFYDGVLPEVDYDAARVVKDEDSDYSEGKYGKSYDDIREEQLEEGKEDMREDRKEDNDMNRERRHRQRDDRDNQTGHDQLRDGSNGDNDQHRGHSNNEEDTGHEQSPNIDKPYNPNDPNNPSNR</sequence>
<dbReference type="HAMAP" id="MF_01458">
    <property type="entry name" value="FtsH"/>
    <property type="match status" value="1"/>
</dbReference>
<evidence type="ECO:0000313" key="21">
    <source>
        <dbReference type="Proteomes" id="UP001269271"/>
    </source>
</evidence>
<evidence type="ECO:0000256" key="13">
    <source>
        <dbReference type="ARBA" id="ARBA00061570"/>
    </source>
</evidence>
<feature type="active site" evidence="14">
    <location>
        <position position="428"/>
    </location>
</feature>
<dbReference type="EMBL" id="JAVSOO010000023">
    <property type="protein sequence ID" value="MDT4287140.1"/>
    <property type="molecule type" value="Genomic_DNA"/>
</dbReference>
<dbReference type="InterPro" id="IPR027417">
    <property type="entry name" value="P-loop_NTPase"/>
</dbReference>
<dbReference type="Pfam" id="PF06480">
    <property type="entry name" value="FtsH_ext"/>
    <property type="match status" value="1"/>
</dbReference>
<evidence type="ECO:0000313" key="20">
    <source>
        <dbReference type="Proteomes" id="UP000238153"/>
    </source>
</evidence>
<dbReference type="GO" id="GO:0006508">
    <property type="term" value="P:proteolysis"/>
    <property type="evidence" value="ECO:0007669"/>
    <property type="project" value="UniProtKB-KW"/>
</dbReference>
<reference evidence="18 21" key="2">
    <citation type="submission" date="2023-08" db="EMBL/GenBank/DDBJ databases">
        <title>Genomic surveillance of Staphylococcus haemolyticus neonatal outbreak in southern France.</title>
        <authorList>
            <person name="Magnan C."/>
            <person name="Morsli M."/>
            <person name="Thiery B."/>
            <person name="Salipante F."/>
            <person name="Attar J."/>
            <person name="Massimo D.M."/>
            <person name="Ory J."/>
            <person name="Pantel A."/>
            <person name="Lavigne J.-P."/>
        </authorList>
    </citation>
    <scope>NUCLEOTIDE SEQUENCE [LARGE SCALE GENOMIC DNA]</scope>
    <source>
        <strain evidence="18 21">NSH026</strain>
    </source>
</reference>
<comment type="function">
    <text evidence="14">Acts as a processive, ATP-dependent zinc metallopeptidase for both cytoplasmic and membrane proteins. Plays a role in the quality control of integral membrane proteins.</text>
</comment>
<dbReference type="InterPro" id="IPR041569">
    <property type="entry name" value="AAA_lid_3"/>
</dbReference>
<dbReference type="InterPro" id="IPR003959">
    <property type="entry name" value="ATPase_AAA_core"/>
</dbReference>
<dbReference type="GO" id="GO:0030163">
    <property type="term" value="P:protein catabolic process"/>
    <property type="evidence" value="ECO:0007669"/>
    <property type="project" value="UniProtKB-UniRule"/>
</dbReference>
<dbReference type="Proteomes" id="UP001269271">
    <property type="component" value="Unassembled WGS sequence"/>
</dbReference>
<comment type="subcellular location">
    <subcellularLocation>
        <location evidence="14">Cell membrane</location>
        <topology evidence="14">Multi-pass membrane protein</topology>
        <orientation evidence="14">Cytoplasmic side</orientation>
    </subcellularLocation>
    <subcellularLocation>
        <location evidence="1">Membrane</location>
    </subcellularLocation>
</comment>
<dbReference type="InterPro" id="IPR000642">
    <property type="entry name" value="Peptidase_M41"/>
</dbReference>
<comment type="similarity">
    <text evidence="15">Belongs to the AAA ATPase family.</text>
</comment>
<dbReference type="Pfam" id="PF01434">
    <property type="entry name" value="Peptidase_M41"/>
    <property type="match status" value="1"/>
</dbReference>
<dbReference type="Pfam" id="PF17862">
    <property type="entry name" value="AAA_lid_3"/>
    <property type="match status" value="1"/>
</dbReference>
<keyword evidence="9 14" id="KW-0067">ATP-binding</keyword>
<comment type="cofactor">
    <cofactor evidence="14">
        <name>Zn(2+)</name>
        <dbReference type="ChEBI" id="CHEBI:29105"/>
    </cofactor>
    <text evidence="14">Binds 1 zinc ion per subunit.</text>
</comment>
<comment type="caution">
    <text evidence="19">The sequence shown here is derived from an EMBL/GenBank/DDBJ whole genome shotgun (WGS) entry which is preliminary data.</text>
</comment>
<accession>A0A2A1K804</accession>
<evidence type="ECO:0000256" key="4">
    <source>
        <dbReference type="ARBA" id="ARBA00022692"/>
    </source>
</evidence>
<dbReference type="NCBIfam" id="TIGR01241">
    <property type="entry name" value="FtsH_fam"/>
    <property type="match status" value="1"/>
</dbReference>
<evidence type="ECO:0000256" key="9">
    <source>
        <dbReference type="ARBA" id="ARBA00022840"/>
    </source>
</evidence>
<name>A0A2A1K804_STAHA</name>
<dbReference type="OMA" id="LFLMNQM"/>
<keyword evidence="7 14" id="KW-0378">Hydrolase</keyword>
<keyword evidence="14" id="KW-1003">Cell membrane</keyword>
<dbReference type="GO" id="GO:0004176">
    <property type="term" value="F:ATP-dependent peptidase activity"/>
    <property type="evidence" value="ECO:0007669"/>
    <property type="project" value="InterPro"/>
</dbReference>
<dbReference type="SMART" id="SM00382">
    <property type="entry name" value="AAA"/>
    <property type="match status" value="1"/>
</dbReference>
<dbReference type="GO" id="GO:0016887">
    <property type="term" value="F:ATP hydrolysis activity"/>
    <property type="evidence" value="ECO:0007669"/>
    <property type="project" value="UniProtKB-UniRule"/>
</dbReference>
<dbReference type="Gene3D" id="3.40.50.300">
    <property type="entry name" value="P-loop containing nucleotide triphosphate hydrolases"/>
    <property type="match status" value="1"/>
</dbReference>
<evidence type="ECO:0000256" key="8">
    <source>
        <dbReference type="ARBA" id="ARBA00022833"/>
    </source>
</evidence>
<keyword evidence="21" id="KW-1185">Reference proteome</keyword>
<evidence type="ECO:0000256" key="14">
    <source>
        <dbReference type="HAMAP-Rule" id="MF_01458"/>
    </source>
</evidence>
<dbReference type="InterPro" id="IPR003593">
    <property type="entry name" value="AAA+_ATPase"/>
</dbReference>
<dbReference type="GO" id="GO:0004222">
    <property type="term" value="F:metalloendopeptidase activity"/>
    <property type="evidence" value="ECO:0007669"/>
    <property type="project" value="InterPro"/>
</dbReference>
<dbReference type="AlphaFoldDB" id="A0A2A1K804"/>
<dbReference type="EC" id="3.4.24.-" evidence="14"/>
<evidence type="ECO:0000256" key="5">
    <source>
        <dbReference type="ARBA" id="ARBA00022723"/>
    </source>
</evidence>
<dbReference type="Pfam" id="PF00004">
    <property type="entry name" value="AAA"/>
    <property type="match status" value="1"/>
</dbReference>
<evidence type="ECO:0000256" key="11">
    <source>
        <dbReference type="ARBA" id="ARBA00023049"/>
    </source>
</evidence>
<keyword evidence="11 14" id="KW-0482">Metalloprotease</keyword>
<keyword evidence="4 14" id="KW-0812">Transmembrane</keyword>